<feature type="transmembrane region" description="Helical" evidence="1">
    <location>
        <begin position="37"/>
        <end position="55"/>
    </location>
</feature>
<dbReference type="AlphaFoldDB" id="A0A8K0WD97"/>
<dbReference type="Proteomes" id="UP000813427">
    <property type="component" value="Unassembled WGS sequence"/>
</dbReference>
<dbReference type="EMBL" id="JAGPXF010000003">
    <property type="protein sequence ID" value="KAH7252149.1"/>
    <property type="molecule type" value="Genomic_DNA"/>
</dbReference>
<sequence length="106" mass="12324">MHIRWSAYRYPISDWQVKHLCRPEVASKPAPKQKTPMGLLSLNTVQNSYLFVLLIRCYVPPHTMYSSSHFSRVNFFFLGVLAAAIIHISMLWFSIYTAFRTARSGR</sequence>
<evidence type="ECO:0000313" key="3">
    <source>
        <dbReference type="Proteomes" id="UP000813427"/>
    </source>
</evidence>
<evidence type="ECO:0000256" key="1">
    <source>
        <dbReference type="SAM" id="Phobius"/>
    </source>
</evidence>
<keyword evidence="1" id="KW-0472">Membrane</keyword>
<protein>
    <submittedName>
        <fullName evidence="2">Uncharacterized protein</fullName>
    </submittedName>
</protein>
<organism evidence="2 3">
    <name type="scientific">Fusarium tricinctum</name>
    <dbReference type="NCBI Taxonomy" id="61284"/>
    <lineage>
        <taxon>Eukaryota</taxon>
        <taxon>Fungi</taxon>
        <taxon>Dikarya</taxon>
        <taxon>Ascomycota</taxon>
        <taxon>Pezizomycotina</taxon>
        <taxon>Sordariomycetes</taxon>
        <taxon>Hypocreomycetidae</taxon>
        <taxon>Hypocreales</taxon>
        <taxon>Nectriaceae</taxon>
        <taxon>Fusarium</taxon>
        <taxon>Fusarium tricinctum species complex</taxon>
    </lineage>
</organism>
<reference evidence="2" key="1">
    <citation type="journal article" date="2021" name="Nat. Commun.">
        <title>Genetic determinants of endophytism in the Arabidopsis root mycobiome.</title>
        <authorList>
            <person name="Mesny F."/>
            <person name="Miyauchi S."/>
            <person name="Thiergart T."/>
            <person name="Pickel B."/>
            <person name="Atanasova L."/>
            <person name="Karlsson M."/>
            <person name="Huettel B."/>
            <person name="Barry K.W."/>
            <person name="Haridas S."/>
            <person name="Chen C."/>
            <person name="Bauer D."/>
            <person name="Andreopoulos W."/>
            <person name="Pangilinan J."/>
            <person name="LaButti K."/>
            <person name="Riley R."/>
            <person name="Lipzen A."/>
            <person name="Clum A."/>
            <person name="Drula E."/>
            <person name="Henrissat B."/>
            <person name="Kohler A."/>
            <person name="Grigoriev I.V."/>
            <person name="Martin F.M."/>
            <person name="Hacquard S."/>
        </authorList>
    </citation>
    <scope>NUCLEOTIDE SEQUENCE</scope>
    <source>
        <strain evidence="2">MPI-SDFR-AT-0068</strain>
    </source>
</reference>
<evidence type="ECO:0000313" key="2">
    <source>
        <dbReference type="EMBL" id="KAH7252149.1"/>
    </source>
</evidence>
<dbReference type="OrthoDB" id="10277800at2759"/>
<comment type="caution">
    <text evidence="2">The sequence shown here is derived from an EMBL/GenBank/DDBJ whole genome shotgun (WGS) entry which is preliminary data.</text>
</comment>
<keyword evidence="3" id="KW-1185">Reference proteome</keyword>
<feature type="transmembrane region" description="Helical" evidence="1">
    <location>
        <begin position="75"/>
        <end position="99"/>
    </location>
</feature>
<gene>
    <name evidence="2" type="ORF">BKA59DRAFT_151256</name>
</gene>
<accession>A0A8K0WD97</accession>
<keyword evidence="1" id="KW-1133">Transmembrane helix</keyword>
<keyword evidence="1" id="KW-0812">Transmembrane</keyword>
<proteinExistence type="predicted"/>
<name>A0A8K0WD97_9HYPO</name>